<dbReference type="RefSeq" id="WP_110401325.1">
    <property type="nucleotide sequence ID" value="NZ_QJJS01000012.1"/>
</dbReference>
<dbReference type="Pfam" id="PF00015">
    <property type="entry name" value="MCPsignal"/>
    <property type="match status" value="1"/>
</dbReference>
<dbReference type="SMART" id="SM00304">
    <property type="entry name" value="HAMP"/>
    <property type="match status" value="1"/>
</dbReference>
<keyword evidence="8" id="KW-1185">Reference proteome</keyword>
<dbReference type="Proteomes" id="UP000247811">
    <property type="component" value="Unassembled WGS sequence"/>
</dbReference>
<dbReference type="Pfam" id="PF00672">
    <property type="entry name" value="HAMP"/>
    <property type="match status" value="1"/>
</dbReference>
<evidence type="ECO:0000259" key="6">
    <source>
        <dbReference type="PROSITE" id="PS50885"/>
    </source>
</evidence>
<dbReference type="InterPro" id="IPR004089">
    <property type="entry name" value="MCPsignal_dom"/>
</dbReference>
<feature type="domain" description="HAMP" evidence="6">
    <location>
        <begin position="339"/>
        <end position="391"/>
    </location>
</feature>
<reference evidence="7 8" key="1">
    <citation type="submission" date="2018-05" db="EMBL/GenBank/DDBJ databases">
        <title>Genomic Encyclopedia of Type Strains, Phase IV (KMG-IV): sequencing the most valuable type-strain genomes for metagenomic binning, comparative biology and taxonomic classification.</title>
        <authorList>
            <person name="Goeker M."/>
        </authorList>
    </citation>
    <scope>NUCLEOTIDE SEQUENCE [LARGE SCALE GENOMIC DNA]</scope>
    <source>
        <strain evidence="7 8">DSM 566</strain>
    </source>
</reference>
<accession>A0A318GXU1</accession>
<dbReference type="GO" id="GO:0006935">
    <property type="term" value="P:chemotaxis"/>
    <property type="evidence" value="ECO:0007669"/>
    <property type="project" value="InterPro"/>
</dbReference>
<organism evidence="7 8">
    <name type="scientific">Sphaerotilus hippei</name>
    <dbReference type="NCBI Taxonomy" id="744406"/>
    <lineage>
        <taxon>Bacteria</taxon>
        <taxon>Pseudomonadati</taxon>
        <taxon>Pseudomonadota</taxon>
        <taxon>Betaproteobacteria</taxon>
        <taxon>Burkholderiales</taxon>
        <taxon>Sphaerotilaceae</taxon>
        <taxon>Sphaerotilus</taxon>
    </lineage>
</organism>
<comment type="similarity">
    <text evidence="3">Belongs to the methyl-accepting chemotaxis (MCP) protein family.</text>
</comment>
<dbReference type="GO" id="GO:0007165">
    <property type="term" value="P:signal transduction"/>
    <property type="evidence" value="ECO:0007669"/>
    <property type="project" value="UniProtKB-KW"/>
</dbReference>
<comment type="subcellular location">
    <subcellularLocation>
        <location evidence="1">Membrane</location>
    </subcellularLocation>
</comment>
<name>A0A318GXU1_9BURK</name>
<dbReference type="SMART" id="SM00283">
    <property type="entry name" value="MA"/>
    <property type="match status" value="1"/>
</dbReference>
<evidence type="ECO:0000313" key="7">
    <source>
        <dbReference type="EMBL" id="PXW94719.1"/>
    </source>
</evidence>
<dbReference type="AlphaFoldDB" id="A0A318GXU1"/>
<dbReference type="FunFam" id="1.10.287.950:FF:000001">
    <property type="entry name" value="Methyl-accepting chemotaxis sensory transducer"/>
    <property type="match status" value="1"/>
</dbReference>
<dbReference type="CDD" id="cd11386">
    <property type="entry name" value="MCP_signal"/>
    <property type="match status" value="1"/>
</dbReference>
<keyword evidence="2" id="KW-0488">Methylation</keyword>
<evidence type="ECO:0000256" key="2">
    <source>
        <dbReference type="ARBA" id="ARBA00022481"/>
    </source>
</evidence>
<comment type="caution">
    <text evidence="7">The sequence shown here is derived from an EMBL/GenBank/DDBJ whole genome shotgun (WGS) entry which is preliminary data.</text>
</comment>
<feature type="domain" description="Methyl-accepting transducer" evidence="5">
    <location>
        <begin position="396"/>
        <end position="625"/>
    </location>
</feature>
<dbReference type="PRINTS" id="PR00260">
    <property type="entry name" value="CHEMTRNSDUCR"/>
</dbReference>
<keyword evidence="4" id="KW-0807">Transducer</keyword>
<dbReference type="CDD" id="cd06225">
    <property type="entry name" value="HAMP"/>
    <property type="match status" value="1"/>
</dbReference>
<dbReference type="PROSITE" id="PS50111">
    <property type="entry name" value="CHEMOTAXIS_TRANSDUC_2"/>
    <property type="match status" value="1"/>
</dbReference>
<dbReference type="OrthoDB" id="343520at2"/>
<sequence>MISWHQRLPMAKKFLLLGALALGVIVPLSALVIMGQSQAAATATRQLSGLTPAENVLKLVMLTQKHRGAAGGVLTGNEGMRAIREEAEKAASTGFEQTDAALSALNDAGVQRSLGALKTRWTALVDDVRAQRVDAVQNFTRHTELITLQLGLLTEVMDASALSLDADPVTYHLVMGVLEDMPRVTETLGQLRAKGTLALTRREMTPVAQAEMAALMRQGQSHFVDAGRHLAASATSSAAVDRLLATPRTTAAAQLQQMERLVQSVLQGHASGQMEAKAYFAETSRAIDAQFTLIDAALPHLRQVLEARAREEQQLAWGIAALVAGMVGVCGWLSWSIARSTTRSVDAAVRLARDVAGGDLSQRVHAEGDDELAQLLRTLDDMVQKLSGMVGSVREGSDTIATAAAQIASGNADLSTRTEHQAANLQETASSLEDVASSARHSAENARLAEQLANQATTVASQGGHAVHQVVDTMTDIQVASRKISDIIGVIDGIAFQTNILALNAAVEAARAGEHGRGFAVVAAEVRTLAQRSASAAREIKVLITDSVEKVELGHARVSEAGQTISGVVDHVRRVNDLIAEMSAASLAQESGMTQVNAAVSQIDQSTQQNAALVEQTAAAAGSLRQQALRLSETVGAFRLAERARAG</sequence>
<dbReference type="InterPro" id="IPR004090">
    <property type="entry name" value="Chemotax_Me-accpt_rcpt"/>
</dbReference>
<dbReference type="GO" id="GO:0004888">
    <property type="term" value="F:transmembrane signaling receptor activity"/>
    <property type="evidence" value="ECO:0007669"/>
    <property type="project" value="InterPro"/>
</dbReference>
<dbReference type="PROSITE" id="PS50885">
    <property type="entry name" value="HAMP"/>
    <property type="match status" value="1"/>
</dbReference>
<evidence type="ECO:0000256" key="1">
    <source>
        <dbReference type="ARBA" id="ARBA00004370"/>
    </source>
</evidence>
<proteinExistence type="inferred from homology"/>
<dbReference type="InterPro" id="IPR051310">
    <property type="entry name" value="MCP_chemotaxis"/>
</dbReference>
<dbReference type="PANTHER" id="PTHR43531">
    <property type="entry name" value="PROTEIN ICFG"/>
    <property type="match status" value="1"/>
</dbReference>
<protein>
    <submittedName>
        <fullName evidence="7">Methyl-accepting chemotaxis protein</fullName>
    </submittedName>
</protein>
<evidence type="ECO:0000256" key="3">
    <source>
        <dbReference type="ARBA" id="ARBA00029447"/>
    </source>
</evidence>
<evidence type="ECO:0000259" key="5">
    <source>
        <dbReference type="PROSITE" id="PS50111"/>
    </source>
</evidence>
<gene>
    <name evidence="7" type="ORF">C7444_11234</name>
</gene>
<dbReference type="PANTHER" id="PTHR43531:SF14">
    <property type="entry name" value="METHYL-ACCEPTING CHEMOTAXIS PROTEIN I-RELATED"/>
    <property type="match status" value="1"/>
</dbReference>
<evidence type="ECO:0000313" key="8">
    <source>
        <dbReference type="Proteomes" id="UP000247811"/>
    </source>
</evidence>
<dbReference type="InterPro" id="IPR003660">
    <property type="entry name" value="HAMP_dom"/>
</dbReference>
<dbReference type="Gene3D" id="1.10.287.950">
    <property type="entry name" value="Methyl-accepting chemotaxis protein"/>
    <property type="match status" value="1"/>
</dbReference>
<dbReference type="GO" id="GO:0005886">
    <property type="term" value="C:plasma membrane"/>
    <property type="evidence" value="ECO:0007669"/>
    <property type="project" value="TreeGrafter"/>
</dbReference>
<dbReference type="SUPFAM" id="SSF58104">
    <property type="entry name" value="Methyl-accepting chemotaxis protein (MCP) signaling domain"/>
    <property type="match status" value="1"/>
</dbReference>
<dbReference type="EMBL" id="QJJS01000012">
    <property type="protein sequence ID" value="PXW94719.1"/>
    <property type="molecule type" value="Genomic_DNA"/>
</dbReference>
<evidence type="ECO:0000256" key="4">
    <source>
        <dbReference type="PROSITE-ProRule" id="PRU00284"/>
    </source>
</evidence>